<reference evidence="3 4" key="1">
    <citation type="submission" date="2019-03" db="EMBL/GenBank/DDBJ databases">
        <title>Genomic Encyclopedia of Type Strains, Phase IV (KMG-IV): sequencing the most valuable type-strain genomes for metagenomic binning, comparative biology and taxonomic classification.</title>
        <authorList>
            <person name="Goeker M."/>
        </authorList>
    </citation>
    <scope>NUCLEOTIDE SEQUENCE [LARGE SCALE GENOMIC DNA]</scope>
    <source>
        <strain evidence="3 4">DSM 16998</strain>
    </source>
</reference>
<comment type="caution">
    <text evidence="3">The sequence shown here is derived from an EMBL/GenBank/DDBJ whole genome shotgun (WGS) entry which is preliminary data.</text>
</comment>
<dbReference type="EMBL" id="SNXS01000009">
    <property type="protein sequence ID" value="TDP62043.1"/>
    <property type="molecule type" value="Genomic_DNA"/>
</dbReference>
<dbReference type="InParanoid" id="A0A4R6QH70"/>
<dbReference type="AlphaFoldDB" id="A0A4R6QH70"/>
<dbReference type="Gene3D" id="1.20.120.520">
    <property type="entry name" value="nmb1532 protein domain like"/>
    <property type="match status" value="1"/>
</dbReference>
<keyword evidence="4" id="KW-1185">Reference proteome</keyword>
<evidence type="ECO:0000259" key="2">
    <source>
        <dbReference type="Pfam" id="PF01814"/>
    </source>
</evidence>
<dbReference type="InterPro" id="IPR012312">
    <property type="entry name" value="Hemerythrin-like"/>
</dbReference>
<accession>A0A4R6QH70</accession>
<dbReference type="RefSeq" id="WP_133703237.1">
    <property type="nucleotide sequence ID" value="NZ_SNXS01000009.1"/>
</dbReference>
<protein>
    <submittedName>
        <fullName evidence="3">Hemerythrin HHE cation binding domain-containing protein</fullName>
    </submittedName>
</protein>
<name>A0A4R6QH70_9BURK</name>
<feature type="domain" description="Hemerythrin-like" evidence="2">
    <location>
        <begin position="18"/>
        <end position="157"/>
    </location>
</feature>
<gene>
    <name evidence="3" type="ORF">DES47_10923</name>
</gene>
<dbReference type="Pfam" id="PF01814">
    <property type="entry name" value="Hemerythrin"/>
    <property type="match status" value="1"/>
</dbReference>
<evidence type="ECO:0000256" key="1">
    <source>
        <dbReference type="SAM" id="MobiDB-lite"/>
    </source>
</evidence>
<proteinExistence type="predicted"/>
<dbReference type="OrthoDB" id="8898809at2"/>
<organism evidence="3 4">
    <name type="scientific">Roseateles toxinivorans</name>
    <dbReference type="NCBI Taxonomy" id="270368"/>
    <lineage>
        <taxon>Bacteria</taxon>
        <taxon>Pseudomonadati</taxon>
        <taxon>Pseudomonadota</taxon>
        <taxon>Betaproteobacteria</taxon>
        <taxon>Burkholderiales</taxon>
        <taxon>Sphaerotilaceae</taxon>
        <taxon>Roseateles</taxon>
    </lineage>
</organism>
<dbReference type="CDD" id="cd12108">
    <property type="entry name" value="Hr-like"/>
    <property type="match status" value="1"/>
</dbReference>
<dbReference type="Proteomes" id="UP000295361">
    <property type="component" value="Unassembled WGS sequence"/>
</dbReference>
<sequence>MTITLPGHSAPTVGFEVPLEMLAACHLRVQDQCATLQRLVPHIAAIGSDRPAQEAAAAVMRYFDTSARHHHDDEERDLFPALIESMAGSDAVCLRELTEALTAEHRELEARWQALRSVLAQVAAGQTAVLTQEGVSSFAQLYERHIAREESELLPMAERLLSDAELDRVGRAMRIRRAMPSAQANPSAASASSSGTVGSSPVSGVTLT</sequence>
<evidence type="ECO:0000313" key="4">
    <source>
        <dbReference type="Proteomes" id="UP000295361"/>
    </source>
</evidence>
<evidence type="ECO:0000313" key="3">
    <source>
        <dbReference type="EMBL" id="TDP62043.1"/>
    </source>
</evidence>
<feature type="region of interest" description="Disordered" evidence="1">
    <location>
        <begin position="178"/>
        <end position="208"/>
    </location>
</feature>